<dbReference type="EMBL" id="LJBJ02000009">
    <property type="protein sequence ID" value="OAX52014.1"/>
    <property type="molecule type" value="Genomic_DNA"/>
</dbReference>
<comment type="caution">
    <text evidence="2">The sequence shown here is derived from an EMBL/GenBank/DDBJ whole genome shotgun (WGS) entry which is preliminary data.</text>
</comment>
<evidence type="ECO:0000313" key="2">
    <source>
        <dbReference type="EMBL" id="OAX52014.1"/>
    </source>
</evidence>
<evidence type="ECO:0000256" key="1">
    <source>
        <dbReference type="SAM" id="MobiDB-lite"/>
    </source>
</evidence>
<feature type="compositionally biased region" description="Gly residues" evidence="1">
    <location>
        <begin position="272"/>
        <end position="286"/>
    </location>
</feature>
<reference evidence="2" key="1">
    <citation type="submission" date="2016-06" db="EMBL/GenBank/DDBJ databases">
        <title>Identification of putative biosynthetic pathways for the production of bioactive secondary metabolites by the marine actinomycete Kocuria kristinae RUTW2-3.</title>
        <authorList>
            <person name="Waterworth S.C."/>
            <person name="Walmsley T.A."/>
            <person name="Matongo T."/>
            <person name="Davies-Coleman M.T."/>
            <person name="Dorrington R.A."/>
        </authorList>
    </citation>
    <scope>NUCLEOTIDE SEQUENCE [LARGE SCALE GENOMIC DNA]</scope>
    <source>
        <strain evidence="2">RUTW2-3</strain>
    </source>
</reference>
<sequence>MVPQEKVPRGPAPMSEAVSSWSALIRDLDGAPVVWRDLSWRERKLVVAVEPVEDGVPCGTVLRTRLDLGDAPLVRALPVPDGVEPRWCAGFAHAEVDEQGTARFRTVACPKHQRIRSGQQCGLCRHLDRFRPLHRVHRGARLTDAALAYVSRPHWLYIATFPDAASKVGTAHERSQVTRLDQQAAARATWIALAPDGILVRRLEDAVGSELGLTQFKQVRTKHRAWAAPRPAEELDAAHDSAVRAARRLLADWGAGLPSAAGAASDGAAGAVSGGVSGEGSSGVAGGAEDAPLEVGSSLDGVELVRQDWEPAPVMTRIYAALNADSRQPLEQIKGFADESASEVESSGGELLGAAGPFLALSRSVGEAAALVSTAEIRHREVTLRR</sequence>
<accession>A0A199NSE8</accession>
<feature type="region of interest" description="Disordered" evidence="1">
    <location>
        <begin position="264"/>
        <end position="289"/>
    </location>
</feature>
<evidence type="ECO:0008006" key="4">
    <source>
        <dbReference type="Google" id="ProtNLM"/>
    </source>
</evidence>
<protein>
    <recommendedName>
        <fullName evidence="4">DUF2797 domain-containing protein</fullName>
    </recommendedName>
</protein>
<dbReference type="Proteomes" id="UP000053171">
    <property type="component" value="Unassembled WGS sequence"/>
</dbReference>
<evidence type="ECO:0000313" key="3">
    <source>
        <dbReference type="Proteomes" id="UP000053171"/>
    </source>
</evidence>
<keyword evidence="3" id="KW-1185">Reference proteome</keyword>
<proteinExistence type="predicted"/>
<name>A0A199NSE8_9MICC</name>
<dbReference type="AlphaFoldDB" id="A0A199NSE8"/>
<gene>
    <name evidence="2" type="ORF">AN277_0205885</name>
</gene>
<organism evidence="2 3">
    <name type="scientific">Rothia kristinae</name>
    <dbReference type="NCBI Taxonomy" id="37923"/>
    <lineage>
        <taxon>Bacteria</taxon>
        <taxon>Bacillati</taxon>
        <taxon>Actinomycetota</taxon>
        <taxon>Actinomycetes</taxon>
        <taxon>Micrococcales</taxon>
        <taxon>Micrococcaceae</taxon>
        <taxon>Rothia</taxon>
    </lineage>
</organism>